<dbReference type="CDD" id="cd03484">
    <property type="entry name" value="MutL_Trans_hPMS_2_like"/>
    <property type="match status" value="1"/>
</dbReference>
<dbReference type="InterPro" id="IPR038973">
    <property type="entry name" value="MutL/Mlh/Pms-like"/>
</dbReference>
<dbReference type="GO" id="GO:0006298">
    <property type="term" value="P:mismatch repair"/>
    <property type="evidence" value="ECO:0007669"/>
    <property type="project" value="InterPro"/>
</dbReference>
<evidence type="ECO:0000256" key="1">
    <source>
        <dbReference type="ARBA" id="ARBA00006082"/>
    </source>
</evidence>
<accession>A0A9N9TYH5</accession>
<dbReference type="Proteomes" id="UP001153712">
    <property type="component" value="Chromosome 6"/>
</dbReference>
<feature type="domain" description="MutL C-terminal dimerisation" evidence="3">
    <location>
        <begin position="567"/>
        <end position="711"/>
    </location>
</feature>
<dbReference type="Pfam" id="PF08676">
    <property type="entry name" value="MutL_C"/>
    <property type="match status" value="1"/>
</dbReference>
<evidence type="ECO:0000259" key="3">
    <source>
        <dbReference type="SMART" id="SM00853"/>
    </source>
</evidence>
<dbReference type="CDD" id="cd16926">
    <property type="entry name" value="HATPase_MutL-MLH-PMS-like"/>
    <property type="match status" value="1"/>
</dbReference>
<dbReference type="GO" id="GO:0032389">
    <property type="term" value="C:MutLalpha complex"/>
    <property type="evidence" value="ECO:0007669"/>
    <property type="project" value="TreeGrafter"/>
</dbReference>
<dbReference type="OrthoDB" id="10254304at2759"/>
<dbReference type="SMART" id="SM01340">
    <property type="entry name" value="DNA_mis_repair"/>
    <property type="match status" value="1"/>
</dbReference>
<keyword evidence="2" id="KW-0227">DNA damage</keyword>
<dbReference type="GO" id="GO:0016887">
    <property type="term" value="F:ATP hydrolysis activity"/>
    <property type="evidence" value="ECO:0007669"/>
    <property type="project" value="InterPro"/>
</dbReference>
<reference evidence="5" key="1">
    <citation type="submission" date="2022-01" db="EMBL/GenBank/DDBJ databases">
        <authorList>
            <person name="King R."/>
        </authorList>
    </citation>
    <scope>NUCLEOTIDE SEQUENCE</scope>
</reference>
<dbReference type="NCBIfam" id="TIGR00585">
    <property type="entry name" value="mutl"/>
    <property type="match status" value="1"/>
</dbReference>
<dbReference type="InterPro" id="IPR002099">
    <property type="entry name" value="MutL/Mlh/PMS"/>
</dbReference>
<proteinExistence type="inferred from homology"/>
<dbReference type="InterPro" id="IPR042120">
    <property type="entry name" value="MutL_C_dimsub"/>
</dbReference>
<dbReference type="GO" id="GO:0030983">
    <property type="term" value="F:mismatched DNA binding"/>
    <property type="evidence" value="ECO:0007669"/>
    <property type="project" value="InterPro"/>
</dbReference>
<sequence length="752" mass="85475">MDTIKEDVPEDKECPSEPIIKSINKDTVHKICSGQVVLSLSIAMKELVENAIDAGATIIDIHLKQHGSELLEVCDNGSGVLPENFQTLTLKHYTSKIREFNDLQSLETLGFRGEALSSLCALSDLIITTRHRSLDIGTKITYDHNGKITSTVPIARETGTTVTLSKLFSSLPVRRKEFTKNLKREFNKMCQLLYAYCLVSKGIKFTCSNTTDKGSKNVIVSTDGQNTVRENIINVFGPKQISDLINVELVTPDEQIFAEFGIKITSEQTVQFSFEFLISSVIHGTGRSTTDRQFYFINNRPCELTKIMKIVNEVYKQFNSHQYPFVYLNVITKSALVDVNITPDKRQVFIENEKILLATVKASLLAAFKQFPSTFKLQNADVTSFSQQERGLKRNFTDSCLQKSTSMLHTFRKKSKTTSNIPETKSNLLNFVEIKQQEEVIENVSIFDKIADKEDLKESQKQLDNLIELACNLVKDDNEKIELNTDKIKTEDLEISLDQPKETSKYRKSVPFNISLDQIKMCQDKQTSLNESIKIKFRSEIKSEQNKSAEEELQRHIQKSDFNDMSIIGQFNKGFIITRLKDDLFIIDQHASDEKYNFEMLQLNTVVDSQVLVNPKPLELTAGNEDLLIEKVEVFKKVGFSFKIDTDAPCTKKISLTSIPISRNFVFAKDDIDEMLLMLQESTNGICIPSKLKKMFASRACRKSVMIGRDLSKAEMKKLVEHMGAIDQPWNCPHGRPTMRHLVNLRLLESNE</sequence>
<dbReference type="InterPro" id="IPR014790">
    <property type="entry name" value="MutL_C"/>
</dbReference>
<organism evidence="5 6">
    <name type="scientific">Phyllotreta striolata</name>
    <name type="common">Striped flea beetle</name>
    <name type="synonym">Crioceris striolata</name>
    <dbReference type="NCBI Taxonomy" id="444603"/>
    <lineage>
        <taxon>Eukaryota</taxon>
        <taxon>Metazoa</taxon>
        <taxon>Ecdysozoa</taxon>
        <taxon>Arthropoda</taxon>
        <taxon>Hexapoda</taxon>
        <taxon>Insecta</taxon>
        <taxon>Pterygota</taxon>
        <taxon>Neoptera</taxon>
        <taxon>Endopterygota</taxon>
        <taxon>Coleoptera</taxon>
        <taxon>Polyphaga</taxon>
        <taxon>Cucujiformia</taxon>
        <taxon>Chrysomeloidea</taxon>
        <taxon>Chrysomelidae</taxon>
        <taxon>Galerucinae</taxon>
        <taxon>Alticini</taxon>
        <taxon>Phyllotreta</taxon>
    </lineage>
</organism>
<dbReference type="Gene3D" id="3.30.1370.100">
    <property type="entry name" value="MutL, C-terminal domain, regulatory subdomain"/>
    <property type="match status" value="1"/>
</dbReference>
<name>A0A9N9TYH5_PHYSR</name>
<comment type="similarity">
    <text evidence="1">Belongs to the DNA mismatch repair MutL/HexB family.</text>
</comment>
<evidence type="ECO:0000313" key="5">
    <source>
        <dbReference type="EMBL" id="CAG9863016.1"/>
    </source>
</evidence>
<evidence type="ECO:0000256" key="2">
    <source>
        <dbReference type="ARBA" id="ARBA00022763"/>
    </source>
</evidence>
<dbReference type="PANTHER" id="PTHR10073">
    <property type="entry name" value="DNA MISMATCH REPAIR PROTEIN MLH, PMS, MUTL"/>
    <property type="match status" value="1"/>
</dbReference>
<dbReference type="InterPro" id="IPR036890">
    <property type="entry name" value="HATPase_C_sf"/>
</dbReference>
<dbReference type="GO" id="GO:0005524">
    <property type="term" value="F:ATP binding"/>
    <property type="evidence" value="ECO:0007669"/>
    <property type="project" value="InterPro"/>
</dbReference>
<evidence type="ECO:0000259" key="4">
    <source>
        <dbReference type="SMART" id="SM01340"/>
    </source>
</evidence>
<gene>
    <name evidence="5" type="ORF">PHYEVI_LOCUS9317</name>
</gene>
<keyword evidence="6" id="KW-1185">Reference proteome</keyword>
<dbReference type="InterPro" id="IPR014721">
    <property type="entry name" value="Ribsml_uS5_D2-typ_fold_subgr"/>
</dbReference>
<dbReference type="AlphaFoldDB" id="A0A9N9TYH5"/>
<dbReference type="SMART" id="SM00853">
    <property type="entry name" value="MutL_C"/>
    <property type="match status" value="1"/>
</dbReference>
<feature type="domain" description="DNA mismatch repair protein S5" evidence="4">
    <location>
        <begin position="232"/>
        <end position="369"/>
    </location>
</feature>
<dbReference type="FunFam" id="3.30.565.10:FF:000014">
    <property type="entry name" value="Mismatch repair endonuclease pms1, putative"/>
    <property type="match status" value="1"/>
</dbReference>
<dbReference type="FunFam" id="3.30.230.10:FF:000032">
    <property type="entry name" value="mismatch repair endonuclease PMS2 isoform X2"/>
    <property type="match status" value="1"/>
</dbReference>
<dbReference type="SUPFAM" id="SSF54211">
    <property type="entry name" value="Ribosomal protein S5 domain 2-like"/>
    <property type="match status" value="1"/>
</dbReference>
<dbReference type="SUPFAM" id="SSF118116">
    <property type="entry name" value="DNA mismatch repair protein MutL"/>
    <property type="match status" value="1"/>
</dbReference>
<dbReference type="InterPro" id="IPR042121">
    <property type="entry name" value="MutL_C_regsub"/>
</dbReference>
<dbReference type="Pfam" id="PF13589">
    <property type="entry name" value="HATPase_c_3"/>
    <property type="match status" value="1"/>
</dbReference>
<dbReference type="PANTHER" id="PTHR10073:SF52">
    <property type="entry name" value="MISMATCH REPAIR ENDONUCLEASE PMS2"/>
    <property type="match status" value="1"/>
</dbReference>
<evidence type="ECO:0008006" key="7">
    <source>
        <dbReference type="Google" id="ProtNLM"/>
    </source>
</evidence>
<dbReference type="GO" id="GO:0140664">
    <property type="term" value="F:ATP-dependent DNA damage sensor activity"/>
    <property type="evidence" value="ECO:0007669"/>
    <property type="project" value="InterPro"/>
</dbReference>
<evidence type="ECO:0000313" key="6">
    <source>
        <dbReference type="Proteomes" id="UP001153712"/>
    </source>
</evidence>
<dbReference type="InterPro" id="IPR020568">
    <property type="entry name" value="Ribosomal_Su5_D2-typ_SF"/>
</dbReference>
<dbReference type="InterPro" id="IPR014762">
    <property type="entry name" value="DNA_mismatch_repair_CS"/>
</dbReference>
<dbReference type="SUPFAM" id="SSF55874">
    <property type="entry name" value="ATPase domain of HSP90 chaperone/DNA topoisomerase II/histidine kinase"/>
    <property type="match status" value="1"/>
</dbReference>
<protein>
    <recommendedName>
        <fullName evidence="7">Mismatch repair endonuclease PMS2</fullName>
    </recommendedName>
</protein>
<dbReference type="Gene3D" id="3.30.230.10">
    <property type="match status" value="1"/>
</dbReference>
<dbReference type="Gene3D" id="3.30.1540.20">
    <property type="entry name" value="MutL, C-terminal domain, dimerisation subdomain"/>
    <property type="match status" value="1"/>
</dbReference>
<dbReference type="Pfam" id="PF01119">
    <property type="entry name" value="DNA_mis_repair"/>
    <property type="match status" value="1"/>
</dbReference>
<dbReference type="InterPro" id="IPR037198">
    <property type="entry name" value="MutL_C_sf"/>
</dbReference>
<dbReference type="FunFam" id="3.30.1370.100:FF:000001">
    <property type="entry name" value="Mismatch repair endonuclease pms1, putative"/>
    <property type="match status" value="1"/>
</dbReference>
<dbReference type="EMBL" id="OU900099">
    <property type="protein sequence ID" value="CAG9863016.1"/>
    <property type="molecule type" value="Genomic_DNA"/>
</dbReference>
<dbReference type="PROSITE" id="PS00058">
    <property type="entry name" value="DNA_MISMATCH_REPAIR_1"/>
    <property type="match status" value="1"/>
</dbReference>
<dbReference type="Gene3D" id="3.30.565.10">
    <property type="entry name" value="Histidine kinase-like ATPase, C-terminal domain"/>
    <property type="match status" value="1"/>
</dbReference>
<dbReference type="InterPro" id="IPR013507">
    <property type="entry name" value="DNA_mismatch_S5_2-like"/>
</dbReference>